<keyword evidence="4" id="KW-0410">Iron transport</keyword>
<gene>
    <name evidence="15" type="ORF">GCM10010990_22630</name>
</gene>
<protein>
    <submittedName>
        <fullName evidence="15">TonB-dependent receptor</fullName>
    </submittedName>
</protein>
<accession>A0A916Z1S2</accession>
<evidence type="ECO:0000256" key="2">
    <source>
        <dbReference type="ARBA" id="ARBA00022448"/>
    </source>
</evidence>
<reference evidence="15" key="2">
    <citation type="submission" date="2020-09" db="EMBL/GenBank/DDBJ databases">
        <authorList>
            <person name="Sun Q."/>
            <person name="Zhou Y."/>
        </authorList>
    </citation>
    <scope>NUCLEOTIDE SEQUENCE</scope>
    <source>
        <strain evidence="15">CGMCC 1.15360</strain>
    </source>
</reference>
<dbReference type="InterPro" id="IPR036942">
    <property type="entry name" value="Beta-barrel_TonB_sf"/>
</dbReference>
<evidence type="ECO:0000256" key="5">
    <source>
        <dbReference type="ARBA" id="ARBA00022692"/>
    </source>
</evidence>
<dbReference type="InterPro" id="IPR012910">
    <property type="entry name" value="Plug_dom"/>
</dbReference>
<dbReference type="InterPro" id="IPR039426">
    <property type="entry name" value="TonB-dep_rcpt-like"/>
</dbReference>
<dbReference type="PANTHER" id="PTHR32552:SF81">
    <property type="entry name" value="TONB-DEPENDENT OUTER MEMBRANE RECEPTOR"/>
    <property type="match status" value="1"/>
</dbReference>
<dbReference type="InterPro" id="IPR000531">
    <property type="entry name" value="Beta-barrel_TonB"/>
</dbReference>
<evidence type="ECO:0000256" key="6">
    <source>
        <dbReference type="ARBA" id="ARBA00023004"/>
    </source>
</evidence>
<evidence type="ECO:0000256" key="7">
    <source>
        <dbReference type="ARBA" id="ARBA00023065"/>
    </source>
</evidence>
<evidence type="ECO:0000313" key="15">
    <source>
        <dbReference type="EMBL" id="GGD72531.1"/>
    </source>
</evidence>
<keyword evidence="10 11" id="KW-0998">Cell outer membrane</keyword>
<sequence length="732" mass="79198">MFAGQAHAQSAGDSAQTTAGSVAGDIVVTAQRREETVQDVPVSINAFSSEQLDELGVATVTDLASLAPGVSINSVQGGSNPIISIRGLSLNDTFGNNNPTVGVYLDEVIQPFTPMLSGQIFDVERVEVLKGPQGTLYGRNTTGGAINIISVKPSFETNGYVKASYARFDRAEIEGAVGGGISDTLAGRFSFKTTQQRGGWQTNALTGEKIGDVNESSFRGQLLWEPTSNFDATLKLGYTKTKRDNQLREHVGYYSPEGGYCASALAGIRDEANCVDFFGYQDLTGKRRTVENSSYFGNELNARNYLGQLTMNLDLGAVTLTSVTAYNDYRRVLGDDSDGGALIELDSQFTDDISSFTQELRATSNGDNVLDWVAGLYFSSDEISGSAVQALTDTFFHTIADTSYTQQTDAIAAFGQAGFEITPSLELIAGLRFTHEQKDFAYDAIDLDPYGDSGLPTLVAGIDNTLKEDNVSGKIGLNFDLTDDVMLYASVSKGFKSGGYKAAIAFSAAETDPFDGETVWAYEAGVKSTLLDGKMTLNLAGYYNDWQDFQAMVTEIRSGVNVIVLSNAGDARVYGVEGEWMYRPTDALSLRASANWMDSKITQFNNAEGGDDYTGNQLANAPKFTFTGQAKWELPVNLETMGVYVLGDASYKSKTYFSLAERDLSSQDGYWLVNGRIGLHDKGDVWEVAAFAKNILNKLYVSSSYDNWGGIFPSQNFLGDPATYGVEVSYKF</sequence>
<dbReference type="CDD" id="cd01347">
    <property type="entry name" value="ligand_gated_channel"/>
    <property type="match status" value="1"/>
</dbReference>
<dbReference type="Gene3D" id="2.40.170.20">
    <property type="entry name" value="TonB-dependent receptor, beta-barrel domain"/>
    <property type="match status" value="1"/>
</dbReference>
<evidence type="ECO:0000256" key="11">
    <source>
        <dbReference type="PROSITE-ProRule" id="PRU01360"/>
    </source>
</evidence>
<dbReference type="SUPFAM" id="SSF56935">
    <property type="entry name" value="Porins"/>
    <property type="match status" value="1"/>
</dbReference>
<evidence type="ECO:0000256" key="8">
    <source>
        <dbReference type="ARBA" id="ARBA00023077"/>
    </source>
</evidence>
<proteinExistence type="inferred from homology"/>
<evidence type="ECO:0000256" key="3">
    <source>
        <dbReference type="ARBA" id="ARBA00022452"/>
    </source>
</evidence>
<dbReference type="Pfam" id="PF07715">
    <property type="entry name" value="Plug"/>
    <property type="match status" value="1"/>
</dbReference>
<evidence type="ECO:0000256" key="12">
    <source>
        <dbReference type="RuleBase" id="RU003357"/>
    </source>
</evidence>
<feature type="domain" description="TonB-dependent receptor plug" evidence="14">
    <location>
        <begin position="37"/>
        <end position="145"/>
    </location>
</feature>
<feature type="domain" description="TonB-dependent receptor-like beta-barrel" evidence="13">
    <location>
        <begin position="294"/>
        <end position="695"/>
    </location>
</feature>
<evidence type="ECO:0000256" key="4">
    <source>
        <dbReference type="ARBA" id="ARBA00022496"/>
    </source>
</evidence>
<name>A0A916Z1S2_9SPHN</name>
<dbReference type="EMBL" id="BMIP01000004">
    <property type="protein sequence ID" value="GGD72531.1"/>
    <property type="molecule type" value="Genomic_DNA"/>
</dbReference>
<evidence type="ECO:0000256" key="10">
    <source>
        <dbReference type="ARBA" id="ARBA00023237"/>
    </source>
</evidence>
<keyword evidence="6" id="KW-0408">Iron</keyword>
<evidence type="ECO:0000259" key="14">
    <source>
        <dbReference type="Pfam" id="PF07715"/>
    </source>
</evidence>
<dbReference type="PROSITE" id="PS52016">
    <property type="entry name" value="TONB_DEPENDENT_REC_3"/>
    <property type="match status" value="1"/>
</dbReference>
<dbReference type="GO" id="GO:0006826">
    <property type="term" value="P:iron ion transport"/>
    <property type="evidence" value="ECO:0007669"/>
    <property type="project" value="UniProtKB-KW"/>
</dbReference>
<keyword evidence="16" id="KW-1185">Reference proteome</keyword>
<dbReference type="PANTHER" id="PTHR32552">
    <property type="entry name" value="FERRICHROME IRON RECEPTOR-RELATED"/>
    <property type="match status" value="1"/>
</dbReference>
<evidence type="ECO:0000256" key="1">
    <source>
        <dbReference type="ARBA" id="ARBA00004571"/>
    </source>
</evidence>
<keyword evidence="7" id="KW-0406">Ion transport</keyword>
<reference evidence="15" key="1">
    <citation type="journal article" date="2014" name="Int. J. Syst. Evol. Microbiol.">
        <title>Complete genome sequence of Corynebacterium casei LMG S-19264T (=DSM 44701T), isolated from a smear-ripened cheese.</title>
        <authorList>
            <consortium name="US DOE Joint Genome Institute (JGI-PGF)"/>
            <person name="Walter F."/>
            <person name="Albersmeier A."/>
            <person name="Kalinowski J."/>
            <person name="Ruckert C."/>
        </authorList>
    </citation>
    <scope>NUCLEOTIDE SEQUENCE</scope>
    <source>
        <strain evidence="15">CGMCC 1.15360</strain>
    </source>
</reference>
<dbReference type="AlphaFoldDB" id="A0A916Z1S2"/>
<evidence type="ECO:0000256" key="9">
    <source>
        <dbReference type="ARBA" id="ARBA00023136"/>
    </source>
</evidence>
<keyword evidence="15" id="KW-0675">Receptor</keyword>
<comment type="subcellular location">
    <subcellularLocation>
        <location evidence="1 11">Cell outer membrane</location>
        <topology evidence="1 11">Multi-pass membrane protein</topology>
    </subcellularLocation>
</comment>
<dbReference type="GO" id="GO:0009279">
    <property type="term" value="C:cell outer membrane"/>
    <property type="evidence" value="ECO:0007669"/>
    <property type="project" value="UniProtKB-SubCell"/>
</dbReference>
<dbReference type="Pfam" id="PF00593">
    <property type="entry name" value="TonB_dep_Rec_b-barrel"/>
    <property type="match status" value="1"/>
</dbReference>
<keyword evidence="9 11" id="KW-0472">Membrane</keyword>
<comment type="similarity">
    <text evidence="11 12">Belongs to the TonB-dependent receptor family.</text>
</comment>
<keyword evidence="2 11" id="KW-0813">Transport</keyword>
<evidence type="ECO:0000259" key="13">
    <source>
        <dbReference type="Pfam" id="PF00593"/>
    </source>
</evidence>
<comment type="caution">
    <text evidence="15">The sequence shown here is derived from an EMBL/GenBank/DDBJ whole genome shotgun (WGS) entry which is preliminary data.</text>
</comment>
<keyword evidence="5 11" id="KW-0812">Transmembrane</keyword>
<dbReference type="Proteomes" id="UP000612349">
    <property type="component" value="Unassembled WGS sequence"/>
</dbReference>
<keyword evidence="8 12" id="KW-0798">TonB box</keyword>
<organism evidence="15 16">
    <name type="scientific">Croceicoccus mobilis</name>
    <dbReference type="NCBI Taxonomy" id="1703339"/>
    <lineage>
        <taxon>Bacteria</taxon>
        <taxon>Pseudomonadati</taxon>
        <taxon>Pseudomonadota</taxon>
        <taxon>Alphaproteobacteria</taxon>
        <taxon>Sphingomonadales</taxon>
        <taxon>Erythrobacteraceae</taxon>
        <taxon>Croceicoccus</taxon>
    </lineage>
</organism>
<keyword evidence="3 11" id="KW-1134">Transmembrane beta strand</keyword>
<evidence type="ECO:0000313" key="16">
    <source>
        <dbReference type="Proteomes" id="UP000612349"/>
    </source>
</evidence>